<protein>
    <submittedName>
        <fullName evidence="1">Uncharacterized protein</fullName>
    </submittedName>
</protein>
<proteinExistence type="predicted"/>
<name>A0ABQ8WBJ4_PENCH</name>
<dbReference type="Proteomes" id="UP001220256">
    <property type="component" value="Unassembled WGS sequence"/>
</dbReference>
<accession>A0ABQ8WBJ4</accession>
<reference evidence="1 2" key="1">
    <citation type="journal article" date="2023" name="IMA Fungus">
        <title>Comparative genomic study of the Penicillium genus elucidates a diverse pangenome and 15 lateral gene transfer events.</title>
        <authorList>
            <person name="Petersen C."/>
            <person name="Sorensen T."/>
            <person name="Nielsen M.R."/>
            <person name="Sondergaard T.E."/>
            <person name="Sorensen J.L."/>
            <person name="Fitzpatrick D.A."/>
            <person name="Frisvad J.C."/>
            <person name="Nielsen K.L."/>
        </authorList>
    </citation>
    <scope>NUCLEOTIDE SEQUENCE [LARGE SCALE GENOMIC DNA]</scope>
    <source>
        <strain evidence="1 2">IBT 3361</strain>
    </source>
</reference>
<organism evidence="1 2">
    <name type="scientific">Penicillium chrysogenum</name>
    <name type="common">Penicillium notatum</name>
    <dbReference type="NCBI Taxonomy" id="5076"/>
    <lineage>
        <taxon>Eukaryota</taxon>
        <taxon>Fungi</taxon>
        <taxon>Dikarya</taxon>
        <taxon>Ascomycota</taxon>
        <taxon>Pezizomycotina</taxon>
        <taxon>Eurotiomycetes</taxon>
        <taxon>Eurotiomycetidae</taxon>
        <taxon>Eurotiales</taxon>
        <taxon>Aspergillaceae</taxon>
        <taxon>Penicillium</taxon>
        <taxon>Penicillium chrysogenum species complex</taxon>
    </lineage>
</organism>
<comment type="caution">
    <text evidence="1">The sequence shown here is derived from an EMBL/GenBank/DDBJ whole genome shotgun (WGS) entry which is preliminary data.</text>
</comment>
<keyword evidence="2" id="KW-1185">Reference proteome</keyword>
<sequence>MGFLVDVRICLEPLAHIHYMVLFWDSPGLPIEPDLLHSAGVLLHGLIRDLFVAVTEHRRVWHMDTQGATHGEEAAVGGSLGTAAASGDFLSLRAPYTDRLYRVLHHSIRRYIGAYGL</sequence>
<evidence type="ECO:0000313" key="2">
    <source>
        <dbReference type="Proteomes" id="UP001220256"/>
    </source>
</evidence>
<gene>
    <name evidence="1" type="ORF">N7505_009010</name>
</gene>
<dbReference type="EMBL" id="JAPVEB010000006">
    <property type="protein sequence ID" value="KAJ5262143.1"/>
    <property type="molecule type" value="Genomic_DNA"/>
</dbReference>
<evidence type="ECO:0000313" key="1">
    <source>
        <dbReference type="EMBL" id="KAJ5262143.1"/>
    </source>
</evidence>